<dbReference type="Proteomes" id="UP001139971">
    <property type="component" value="Unassembled WGS sequence"/>
</dbReference>
<feature type="region of interest" description="Disordered" evidence="1">
    <location>
        <begin position="1"/>
        <end position="29"/>
    </location>
</feature>
<dbReference type="AlphaFoldDB" id="A0A9X3YP73"/>
<organism evidence="2 3">
    <name type="scientific">Tahibacter soli</name>
    <dbReference type="NCBI Taxonomy" id="2983605"/>
    <lineage>
        <taxon>Bacteria</taxon>
        <taxon>Pseudomonadati</taxon>
        <taxon>Pseudomonadota</taxon>
        <taxon>Gammaproteobacteria</taxon>
        <taxon>Lysobacterales</taxon>
        <taxon>Rhodanobacteraceae</taxon>
        <taxon>Tahibacter</taxon>
    </lineage>
</organism>
<reference evidence="2" key="1">
    <citation type="submission" date="2023-02" db="EMBL/GenBank/DDBJ databases">
        <title>Tahibacter soli sp. nov. isolated from soil.</title>
        <authorList>
            <person name="Baek J.H."/>
            <person name="Lee J.K."/>
            <person name="Choi D.G."/>
            <person name="Jeon C.O."/>
        </authorList>
    </citation>
    <scope>NUCLEOTIDE SEQUENCE</scope>
    <source>
        <strain evidence="2">BL</strain>
    </source>
</reference>
<evidence type="ECO:0000256" key="1">
    <source>
        <dbReference type="SAM" id="MobiDB-lite"/>
    </source>
</evidence>
<accession>A0A9X3YP73</accession>
<dbReference type="RefSeq" id="WP_263543554.1">
    <property type="nucleotide sequence ID" value="NZ_JAOVZO020000023.1"/>
</dbReference>
<proteinExistence type="predicted"/>
<sequence length="56" mass="6181">MTDGGAREPRAHSQSPVDSEFTATQQRAGDRERLAALRRLDACIQRFGAVLRALQV</sequence>
<feature type="compositionally biased region" description="Basic and acidic residues" evidence="1">
    <location>
        <begin position="1"/>
        <end position="11"/>
    </location>
</feature>
<evidence type="ECO:0000313" key="3">
    <source>
        <dbReference type="Proteomes" id="UP001139971"/>
    </source>
</evidence>
<keyword evidence="3" id="KW-1185">Reference proteome</keyword>
<protein>
    <submittedName>
        <fullName evidence="2">Uncharacterized protein</fullName>
    </submittedName>
</protein>
<gene>
    <name evidence="2" type="ORF">OD750_025645</name>
</gene>
<evidence type="ECO:0000313" key="2">
    <source>
        <dbReference type="EMBL" id="MDC8015922.1"/>
    </source>
</evidence>
<feature type="compositionally biased region" description="Polar residues" evidence="1">
    <location>
        <begin position="12"/>
        <end position="26"/>
    </location>
</feature>
<dbReference type="EMBL" id="JAOVZO020000023">
    <property type="protein sequence ID" value="MDC8015922.1"/>
    <property type="molecule type" value="Genomic_DNA"/>
</dbReference>
<comment type="caution">
    <text evidence="2">The sequence shown here is derived from an EMBL/GenBank/DDBJ whole genome shotgun (WGS) entry which is preliminary data.</text>
</comment>
<name>A0A9X3YP73_9GAMM</name>